<dbReference type="EMBL" id="CAJNOC010000281">
    <property type="protein sequence ID" value="CAF0738228.1"/>
    <property type="molecule type" value="Genomic_DNA"/>
</dbReference>
<reference evidence="2" key="1">
    <citation type="submission" date="2021-02" db="EMBL/GenBank/DDBJ databases">
        <authorList>
            <person name="Nowell W R."/>
        </authorList>
    </citation>
    <scope>NUCLEOTIDE SEQUENCE</scope>
    <source>
        <strain evidence="2">Ploen Becks lab</strain>
    </source>
</reference>
<dbReference type="InterPro" id="IPR025476">
    <property type="entry name" value="Helitron_helicase-like"/>
</dbReference>
<organism evidence="2 3">
    <name type="scientific">Brachionus calyciflorus</name>
    <dbReference type="NCBI Taxonomy" id="104777"/>
    <lineage>
        <taxon>Eukaryota</taxon>
        <taxon>Metazoa</taxon>
        <taxon>Spiralia</taxon>
        <taxon>Gnathifera</taxon>
        <taxon>Rotifera</taxon>
        <taxon>Eurotatoria</taxon>
        <taxon>Monogononta</taxon>
        <taxon>Pseudotrocha</taxon>
        <taxon>Ploima</taxon>
        <taxon>Brachionidae</taxon>
        <taxon>Brachionus</taxon>
    </lineage>
</organism>
<dbReference type="PANTHER" id="PTHR45786">
    <property type="entry name" value="DNA BINDING PROTEIN-LIKE"/>
    <property type="match status" value="1"/>
</dbReference>
<dbReference type="PANTHER" id="PTHR45786:SF74">
    <property type="entry name" value="ATP-DEPENDENT DNA HELICASE"/>
    <property type="match status" value="1"/>
</dbReference>
<keyword evidence="3" id="KW-1185">Reference proteome</keyword>
<proteinExistence type="predicted"/>
<dbReference type="Pfam" id="PF14214">
    <property type="entry name" value="Helitron_like_N"/>
    <property type="match status" value="1"/>
</dbReference>
<evidence type="ECO:0000259" key="1">
    <source>
        <dbReference type="Pfam" id="PF14214"/>
    </source>
</evidence>
<dbReference type="AlphaFoldDB" id="A0A813NDA8"/>
<accession>A0A813NDA8</accession>
<gene>
    <name evidence="2" type="ORF">OXX778_LOCUS3243</name>
</gene>
<feature type="domain" description="Helitron helicase-like" evidence="1">
    <location>
        <begin position="292"/>
        <end position="434"/>
    </location>
</feature>
<evidence type="ECO:0000313" key="2">
    <source>
        <dbReference type="EMBL" id="CAF0738228.1"/>
    </source>
</evidence>
<name>A0A813NDA8_9BILA</name>
<comment type="caution">
    <text evidence="2">The sequence shown here is derived from an EMBL/GenBank/DDBJ whole genome shotgun (WGS) entry which is preliminary data.</text>
</comment>
<protein>
    <recommendedName>
        <fullName evidence="1">Helitron helicase-like domain-containing protein</fullName>
    </recommendedName>
</protein>
<evidence type="ECO:0000313" key="3">
    <source>
        <dbReference type="Proteomes" id="UP000663879"/>
    </source>
</evidence>
<dbReference type="Proteomes" id="UP000663879">
    <property type="component" value="Unassembled WGS sequence"/>
</dbReference>
<sequence length="529" mass="62473">MQRLIDEDIKLLRKNLPDNMRMGCSYSIKLKKPTNRIKEINREIKFLNAIDQLAKELLKAFRQFRTEFDIYDQKSNDMNRQNTHIFRTKTFLFVDPSPFLGSPYPRADFVRTTAYECVYYAMEDISSHGNIRFQLQVLDSNIRQLDTIIAAKDNIMIRQEEKLQEAINKNIERRANETLDEQSTCKSNRTCRANETEEQRERKLQYQRDALHMQKLKSKDFKGLALYMYVQDKRVSISKYIDCGIESTDLNLNCDPLCYPIIYVYGEAGYDERIQQNQAVVSRYSRVSMKEFYKFRFHFRNLSIELLFSMKKLFQEYIVHCWVKIEKNNLNYLRRKQANLRIHEYSGIMDHLNNANADGVIGRAYILPSTFECSDRAMRKHFYDGMELVGRFGKAHLFITFTADLNWPEIQNELAPGQTYLSRPDVCSRMHGLKPKKYQQRGLPHHHWLLWMAEQHQQIIPEIIDELKSAGIPDPEEDPEVYQLGAIKMMHGPCLPNSPCMQKYGNRCSKEFPKNFSETAIIRDNNYPF</sequence>
<dbReference type="OrthoDB" id="10058710at2759"/>